<dbReference type="Proteomes" id="UP001556367">
    <property type="component" value="Unassembled WGS sequence"/>
</dbReference>
<keyword evidence="3" id="KW-1185">Reference proteome</keyword>
<accession>A0ABR3JSD5</accession>
<comment type="caution">
    <text evidence="2">The sequence shown here is derived from an EMBL/GenBank/DDBJ whole genome shotgun (WGS) entry which is preliminary data.</text>
</comment>
<feature type="compositionally biased region" description="Polar residues" evidence="1">
    <location>
        <begin position="378"/>
        <end position="398"/>
    </location>
</feature>
<proteinExistence type="predicted"/>
<feature type="region of interest" description="Disordered" evidence="1">
    <location>
        <begin position="215"/>
        <end position="250"/>
    </location>
</feature>
<feature type="compositionally biased region" description="Acidic residues" evidence="1">
    <location>
        <begin position="183"/>
        <end position="192"/>
    </location>
</feature>
<evidence type="ECO:0000256" key="1">
    <source>
        <dbReference type="SAM" id="MobiDB-lite"/>
    </source>
</evidence>
<feature type="region of interest" description="Disordered" evidence="1">
    <location>
        <begin position="358"/>
        <end position="468"/>
    </location>
</feature>
<evidence type="ECO:0000313" key="2">
    <source>
        <dbReference type="EMBL" id="KAL0958554.1"/>
    </source>
</evidence>
<organism evidence="2 3">
    <name type="scientific">Hohenbuehelia grisea</name>
    <dbReference type="NCBI Taxonomy" id="104357"/>
    <lineage>
        <taxon>Eukaryota</taxon>
        <taxon>Fungi</taxon>
        <taxon>Dikarya</taxon>
        <taxon>Basidiomycota</taxon>
        <taxon>Agaricomycotina</taxon>
        <taxon>Agaricomycetes</taxon>
        <taxon>Agaricomycetidae</taxon>
        <taxon>Agaricales</taxon>
        <taxon>Pleurotineae</taxon>
        <taxon>Pleurotaceae</taxon>
        <taxon>Hohenbuehelia</taxon>
    </lineage>
</organism>
<name>A0ABR3JSD5_9AGAR</name>
<sequence>MPPCAVWGMYNNAVKPWSNHPFGLPKLMRSMRMHLFSIFGCHCQEGSHRKSPPASLTHTYQLWLTMDTEGDDVFTTSLGQHPPPSRLHMSEQHLLANVSIECSARRRYAGSNIRPRVRECDLYMMFSTILGQALNGLRGNIVTLMGPQEGVIADVDVAAATLDEYPDDQPQDQGKGKDREDAMGDMELGDDDVDDLVPSDIARLLDFSYGDLGPLDTNPLGRPVPETPSKHGGYQPPEESTRRDPASDGLGDSFLAHTKYRSERIADFARRRIVLDPALQRILNDRLDLLVEIKRHRLLERGRVDISRKLTKAMSQVYSQAAHAFAEDPTINVLGLIAAVGTRWIYREVHRDAAVLPNVTVGPPWDDLQYQDSERSSDGSSPRTQPDSSEESALQTQPSSPPGAFCMDTDFDPWAIPEEDELEGTTPGPSTSGPSGPETPKRKNPLVVPRTPTRQVSQNSPPGPHEFMPYPMDFCDGYMHDETFEFIRRRLEIMDQDWERRFNPLYSPNPNSQG</sequence>
<feature type="region of interest" description="Disordered" evidence="1">
    <location>
        <begin position="164"/>
        <end position="192"/>
    </location>
</feature>
<protein>
    <submittedName>
        <fullName evidence="2">Uncharacterized protein</fullName>
    </submittedName>
</protein>
<gene>
    <name evidence="2" type="ORF">HGRIS_000694</name>
</gene>
<evidence type="ECO:0000313" key="3">
    <source>
        <dbReference type="Proteomes" id="UP001556367"/>
    </source>
</evidence>
<dbReference type="EMBL" id="JASNQZ010000004">
    <property type="protein sequence ID" value="KAL0958554.1"/>
    <property type="molecule type" value="Genomic_DNA"/>
</dbReference>
<reference evidence="3" key="1">
    <citation type="submission" date="2024-06" db="EMBL/GenBank/DDBJ databases">
        <title>Multi-omics analyses provide insights into the biosynthesis of the anticancer antibiotic pleurotin in Hohenbuehelia grisea.</title>
        <authorList>
            <person name="Weaver J.A."/>
            <person name="Alberti F."/>
        </authorList>
    </citation>
    <scope>NUCLEOTIDE SEQUENCE [LARGE SCALE GENOMIC DNA]</scope>
    <source>
        <strain evidence="3">T-177</strain>
    </source>
</reference>
<feature type="compositionally biased region" description="Low complexity" evidence="1">
    <location>
        <begin position="424"/>
        <end position="438"/>
    </location>
</feature>